<dbReference type="HOGENOM" id="CLU_010289_1_0_2"/>
<dbReference type="InterPro" id="IPR002761">
    <property type="entry name" value="Diphthami_syn_dom"/>
</dbReference>
<feature type="domain" description="Diphthamide synthase" evidence="1">
    <location>
        <begin position="3"/>
        <end position="175"/>
    </location>
</feature>
<dbReference type="RefSeq" id="WP_011763182.1">
    <property type="nucleotide sequence ID" value="NC_008701.1"/>
</dbReference>
<dbReference type="Pfam" id="PF01902">
    <property type="entry name" value="Diphthami_syn_2"/>
    <property type="match status" value="1"/>
</dbReference>
<reference evidence="2" key="1">
    <citation type="submission" date="2006-12" db="EMBL/GenBank/DDBJ databases">
        <title>Complete sequence of Pyrobaculum islandicum DSM 4184.</title>
        <authorList>
            <person name="Copeland A."/>
            <person name="Lucas S."/>
            <person name="Lapidus A."/>
            <person name="Barry K."/>
            <person name="Detter J.C."/>
            <person name="Glavina del Rio T."/>
            <person name="Dalin E."/>
            <person name="Tice H."/>
            <person name="Pitluck S."/>
            <person name="Meincke L."/>
            <person name="Brettin T."/>
            <person name="Bruce D."/>
            <person name="Han C."/>
            <person name="Tapia R."/>
            <person name="Gilna P."/>
            <person name="Schmutz J."/>
            <person name="Larimer F."/>
            <person name="Land M."/>
            <person name="Hauser L."/>
            <person name="Kyrpides N."/>
            <person name="Mikhailova N."/>
            <person name="Cozen A.E."/>
            <person name="Fitz-Gibbon S.T."/>
            <person name="House C.H."/>
            <person name="Saltikov C."/>
            <person name="Lowe T."/>
            <person name="Richardson P."/>
        </authorList>
    </citation>
    <scope>NUCLEOTIDE SEQUENCE [LARGE SCALE GENOMIC DNA]</scope>
    <source>
        <strain evidence="2">DSM 4184</strain>
    </source>
</reference>
<dbReference type="Gene3D" id="3.40.50.620">
    <property type="entry name" value="HUPs"/>
    <property type="match status" value="1"/>
</dbReference>
<evidence type="ECO:0000313" key="2">
    <source>
        <dbReference type="EMBL" id="ABL88607.1"/>
    </source>
</evidence>
<dbReference type="STRING" id="384616.Pisl_1451"/>
<dbReference type="Proteomes" id="UP000002595">
    <property type="component" value="Chromosome"/>
</dbReference>
<sequence>MKIAFFSGGKDSVYAALLEWPVDMFFISVYSFPRPSPHLVNLHKTVELAVKLGVPTLVVNLPKGAERRTKADLLRRLGARVLVAGDQAVEEHLRYMEQLARETGAELREPLWGRDPTQILYEEAEKMEFIVIGGLDRSIVCRRVGKENVADFLADLKRLGVDPIGERGEYHTLVTRVGAVALDVQCGAVEKHGDYYIARLV</sequence>
<proteinExistence type="predicted"/>
<dbReference type="KEGG" id="pis:Pisl_1451"/>
<evidence type="ECO:0000259" key="1">
    <source>
        <dbReference type="Pfam" id="PF01902"/>
    </source>
</evidence>
<dbReference type="GeneID" id="4617608"/>
<gene>
    <name evidence="2" type="ordered locus">Pisl_1451</name>
</gene>
<dbReference type="OrthoDB" id="372052at2157"/>
<dbReference type="Gene3D" id="3.90.1490.10">
    <property type="entry name" value="putative n-type atp pyrophosphatase, domain 2"/>
    <property type="match status" value="1"/>
</dbReference>
<protein>
    <recommendedName>
        <fullName evidence="1">Diphthamide synthase domain-containing protein</fullName>
    </recommendedName>
</protein>
<name>A1RUH5_PYRIL</name>
<accession>A1RUH5</accession>
<dbReference type="SUPFAM" id="SSF52402">
    <property type="entry name" value="Adenine nucleotide alpha hydrolases-like"/>
    <property type="match status" value="1"/>
</dbReference>
<dbReference type="InterPro" id="IPR014729">
    <property type="entry name" value="Rossmann-like_a/b/a_fold"/>
</dbReference>
<evidence type="ECO:0000313" key="3">
    <source>
        <dbReference type="Proteomes" id="UP000002595"/>
    </source>
</evidence>
<keyword evidence="3" id="KW-1185">Reference proteome</keyword>
<dbReference type="EMBL" id="CP000504">
    <property type="protein sequence ID" value="ABL88607.1"/>
    <property type="molecule type" value="Genomic_DNA"/>
</dbReference>
<dbReference type="eggNOG" id="arCOG00036">
    <property type="taxonomic scope" value="Archaea"/>
</dbReference>
<dbReference type="AlphaFoldDB" id="A1RUH5"/>
<organism evidence="2 3">
    <name type="scientific">Pyrobaculum islandicum (strain DSM 4184 / JCM 9189 / GEO3)</name>
    <dbReference type="NCBI Taxonomy" id="384616"/>
    <lineage>
        <taxon>Archaea</taxon>
        <taxon>Thermoproteota</taxon>
        <taxon>Thermoprotei</taxon>
        <taxon>Thermoproteales</taxon>
        <taxon>Thermoproteaceae</taxon>
        <taxon>Pyrobaculum</taxon>
    </lineage>
</organism>